<keyword evidence="5" id="KW-0813">Transport</keyword>
<gene>
    <name evidence="14" type="primary">sdhA</name>
    <name evidence="14" type="ordered locus">Ngar_c20970</name>
</gene>
<dbReference type="Gene3D" id="4.10.80.40">
    <property type="entry name" value="succinate dehydrogenase protein domain"/>
    <property type="match status" value="1"/>
</dbReference>
<feature type="active site" description="Proton acceptor" evidence="11">
    <location>
        <position position="277"/>
    </location>
</feature>
<dbReference type="AlphaFoldDB" id="K0IIW2"/>
<evidence type="ECO:0000256" key="9">
    <source>
        <dbReference type="ARBA" id="ARBA00023002"/>
    </source>
</evidence>
<comment type="cofactor">
    <cofactor evidence="1">
        <name>FAD</name>
        <dbReference type="ChEBI" id="CHEBI:57692"/>
    </cofactor>
</comment>
<evidence type="ECO:0000313" key="15">
    <source>
        <dbReference type="Proteomes" id="UP000008037"/>
    </source>
</evidence>
<evidence type="ECO:0000313" key="14">
    <source>
        <dbReference type="EMBL" id="AFU59028.1"/>
    </source>
</evidence>
<dbReference type="InterPro" id="IPR014006">
    <property type="entry name" value="Succ_Dhase_FrdA_Gneg"/>
</dbReference>
<evidence type="ECO:0000256" key="8">
    <source>
        <dbReference type="ARBA" id="ARBA00022982"/>
    </source>
</evidence>
<dbReference type="Gene3D" id="1.20.58.100">
    <property type="entry name" value="Fumarate reductase/succinate dehydrogenase flavoprotein-like, C-terminal domain"/>
    <property type="match status" value="1"/>
</dbReference>
<dbReference type="KEGG" id="nga:Ngar_c20970"/>
<dbReference type="Gene3D" id="3.90.700.10">
    <property type="entry name" value="Succinate dehydrogenase/fumarate reductase flavoprotein, catalytic domain"/>
    <property type="match status" value="1"/>
</dbReference>
<dbReference type="STRING" id="1237085.Ngar_c20970"/>
<evidence type="ECO:0000256" key="5">
    <source>
        <dbReference type="ARBA" id="ARBA00022448"/>
    </source>
</evidence>
<keyword evidence="9 14" id="KW-0560">Oxidoreductase</keyword>
<dbReference type="PRINTS" id="PR00368">
    <property type="entry name" value="FADPNR"/>
</dbReference>
<evidence type="ECO:0000256" key="11">
    <source>
        <dbReference type="PIRSR" id="PIRSR000171-1"/>
    </source>
</evidence>
<dbReference type="SUPFAM" id="SSF56425">
    <property type="entry name" value="Succinate dehydrogenase/fumarate reductase flavoprotein, catalytic domain"/>
    <property type="match status" value="1"/>
</dbReference>
<dbReference type="PANTHER" id="PTHR11632">
    <property type="entry name" value="SUCCINATE DEHYDROGENASE 2 FLAVOPROTEIN SUBUNIT"/>
    <property type="match status" value="1"/>
</dbReference>
<reference evidence="14 15" key="1">
    <citation type="journal article" date="2012" name="Environ. Microbiol.">
        <title>The genome of the ammonia-oxidizing Candidatus Nitrososphaera gargensis: insights into metabolic versatility and environmental adaptations.</title>
        <authorList>
            <person name="Spang A."/>
            <person name="Poehlein A."/>
            <person name="Offre P."/>
            <person name="Zumbragel S."/>
            <person name="Haider S."/>
            <person name="Rychlik N."/>
            <person name="Nowka B."/>
            <person name="Schmeisser C."/>
            <person name="Lebedeva E.V."/>
            <person name="Rattei T."/>
            <person name="Bohm C."/>
            <person name="Schmid M."/>
            <person name="Galushko A."/>
            <person name="Hatzenpichler R."/>
            <person name="Weinmaier T."/>
            <person name="Daniel R."/>
            <person name="Schleper C."/>
            <person name="Spieck E."/>
            <person name="Streit W."/>
            <person name="Wagner M."/>
        </authorList>
    </citation>
    <scope>NUCLEOTIDE SEQUENCE [LARGE SCALE GENOMIC DNA]</scope>
    <source>
        <strain evidence="15">Ga9.2</strain>
    </source>
</reference>
<dbReference type="EMBL" id="CP002408">
    <property type="protein sequence ID" value="AFU59028.1"/>
    <property type="molecule type" value="Genomic_DNA"/>
</dbReference>
<keyword evidence="6" id="KW-0285">Flavoprotein</keyword>
<feature type="domain" description="Fumarate reductase/succinate dehydrogenase flavoprotein-like C-terminal" evidence="13">
    <location>
        <begin position="442"/>
        <end position="567"/>
    </location>
</feature>
<evidence type="ECO:0000256" key="10">
    <source>
        <dbReference type="ARBA" id="ARBA00023136"/>
    </source>
</evidence>
<dbReference type="NCBIfam" id="TIGR01812">
    <property type="entry name" value="sdhA_frdA_Gneg"/>
    <property type="match status" value="1"/>
</dbReference>
<evidence type="ECO:0000259" key="12">
    <source>
        <dbReference type="Pfam" id="PF00890"/>
    </source>
</evidence>
<dbReference type="InterPro" id="IPR037099">
    <property type="entry name" value="Fum_R/Succ_DH_flav-like_C_sf"/>
</dbReference>
<evidence type="ECO:0000256" key="3">
    <source>
        <dbReference type="ARBA" id="ARBA00008040"/>
    </source>
</evidence>
<dbReference type="GO" id="GO:0008177">
    <property type="term" value="F:succinate dehydrogenase (quinone) activity"/>
    <property type="evidence" value="ECO:0007669"/>
    <property type="project" value="UniProtKB-EC"/>
</dbReference>
<dbReference type="InterPro" id="IPR030664">
    <property type="entry name" value="SdhA/FrdA/AprA"/>
</dbReference>
<keyword evidence="10" id="KW-0472">Membrane</keyword>
<dbReference type="PIRSF" id="PIRSF000171">
    <property type="entry name" value="SDHA_APRA_LASPO"/>
    <property type="match status" value="1"/>
</dbReference>
<dbReference type="FunFam" id="3.90.700.10:FF:000003">
    <property type="entry name" value="Fumarate reductase flavoprotein subunit"/>
    <property type="match status" value="1"/>
</dbReference>
<dbReference type="NCBIfam" id="NF004724">
    <property type="entry name" value="PRK06069.1"/>
    <property type="match status" value="1"/>
</dbReference>
<feature type="domain" description="FAD-dependent oxidoreductase 2 FAD-binding" evidence="12">
    <location>
        <begin position="5"/>
        <end position="386"/>
    </location>
</feature>
<dbReference type="HOGENOM" id="CLU_014312_6_2_2"/>
<keyword evidence="7" id="KW-0274">FAD</keyword>
<evidence type="ECO:0000256" key="1">
    <source>
        <dbReference type="ARBA" id="ARBA00001974"/>
    </source>
</evidence>
<dbReference type="PATRIC" id="fig|1237085.11.peg.2077"/>
<dbReference type="InterPro" id="IPR015939">
    <property type="entry name" value="Fum_Rdtase/Succ_DH_flav-like_C"/>
</dbReference>
<evidence type="ECO:0000256" key="2">
    <source>
        <dbReference type="ARBA" id="ARBA00004170"/>
    </source>
</evidence>
<proteinExistence type="inferred from homology"/>
<dbReference type="Pfam" id="PF00890">
    <property type="entry name" value="FAD_binding_2"/>
    <property type="match status" value="1"/>
</dbReference>
<evidence type="ECO:0000256" key="7">
    <source>
        <dbReference type="ARBA" id="ARBA00022827"/>
    </source>
</evidence>
<dbReference type="SUPFAM" id="SSF51905">
    <property type="entry name" value="FAD/NAD(P)-binding domain"/>
    <property type="match status" value="1"/>
</dbReference>
<name>K0IIW2_NITGG</name>
<dbReference type="InParanoid" id="K0IIW2"/>
<dbReference type="InterPro" id="IPR027477">
    <property type="entry name" value="Succ_DH/fumarate_Rdtase_cat_sf"/>
</dbReference>
<dbReference type="PROSITE" id="PS00504">
    <property type="entry name" value="FRD_SDH_FAD_BINDING"/>
    <property type="match status" value="1"/>
</dbReference>
<evidence type="ECO:0000259" key="13">
    <source>
        <dbReference type="Pfam" id="PF02910"/>
    </source>
</evidence>
<dbReference type="PANTHER" id="PTHR11632:SF51">
    <property type="entry name" value="SUCCINATE DEHYDROGENASE [UBIQUINONE] FLAVOPROTEIN SUBUNIT, MITOCHONDRIAL"/>
    <property type="match status" value="1"/>
</dbReference>
<dbReference type="GO" id="GO:0016020">
    <property type="term" value="C:membrane"/>
    <property type="evidence" value="ECO:0007669"/>
    <property type="project" value="UniProtKB-SubCell"/>
</dbReference>
<comment type="subcellular location">
    <subcellularLocation>
        <location evidence="2">Membrane</location>
        <topology evidence="2">Peripheral membrane protein</topology>
    </subcellularLocation>
</comment>
<evidence type="ECO:0000256" key="4">
    <source>
        <dbReference type="ARBA" id="ARBA00012792"/>
    </source>
</evidence>
<dbReference type="EC" id="1.3.5.1" evidence="4"/>
<sequence length="567" mass="63261">MISHDVLIIGSGLAGLRAAISAAAIDKKLSIAVISKVQVMRSHSVSAEGGTAAVLYEEEGDNQESHIYDTIKGSDFLADQDVAERLVQNMPYEIYQMDHWGMPWSRRKDGRIAQRKFGGYSFPRATFAQDKVGFYLMQTLYDTCQKYDNIHFYNEWFCTSILHENNTFQGITAIELKTGNFTVFKAPAGIICTGGAGRIYSFSTYAYSSTPDGLDMAYRAGLALKDMEFVQFHPTGILPSGILITEGARGEGGYLINSNGERFMQKYAPGKLELAPRDVVSRSMIKEIQEGRGFKHETGVDCLKLDLTHLGAERIKEVLAGIREIGIKFSGIDIIDEPIEVRPVCHYMMGGIHANVDGATEMVGLWAAGEAACNSTHGANRLGANSTSECIVWGRITGELAAKHAQERKAGSVQEQQVLDEEKRIYDGIFRGRGDVNPYEVRKQLTDTMDAKAYVFRNEQGLTEALKKTRELKAAMWKHVDDKAKEYNTNFVNVMEIDSMLRTAEVVLVGALNRRESRGAHARTDYPYRDDANFLKHTLAYFTGNGGPKMTWYPVTFTRYAPVERKY</sequence>
<dbReference type="GO" id="GO:0050660">
    <property type="term" value="F:flavin adenine dinucleotide binding"/>
    <property type="evidence" value="ECO:0007669"/>
    <property type="project" value="InterPro"/>
</dbReference>
<dbReference type="InterPro" id="IPR036188">
    <property type="entry name" value="FAD/NAD-bd_sf"/>
</dbReference>
<comment type="similarity">
    <text evidence="3">Belongs to the FAD-dependent oxidoreductase 2 family. FRD/SDH subfamily.</text>
</comment>
<dbReference type="InterPro" id="IPR003952">
    <property type="entry name" value="FRD_SDH_FAD_BS"/>
</dbReference>
<keyword evidence="8" id="KW-0249">Electron transport</keyword>
<dbReference type="Gene3D" id="3.50.50.60">
    <property type="entry name" value="FAD/NAD(P)-binding domain"/>
    <property type="match status" value="1"/>
</dbReference>
<keyword evidence="15" id="KW-1185">Reference proteome</keyword>
<protein>
    <recommendedName>
        <fullName evidence="4">succinate dehydrogenase</fullName>
        <ecNumber evidence="4">1.3.5.1</ecNumber>
    </recommendedName>
</protein>
<evidence type="ECO:0000256" key="6">
    <source>
        <dbReference type="ARBA" id="ARBA00022630"/>
    </source>
</evidence>
<dbReference type="InterPro" id="IPR003953">
    <property type="entry name" value="FAD-dep_OxRdtase_2_FAD-bd"/>
</dbReference>
<dbReference type="Pfam" id="PF02910">
    <property type="entry name" value="Succ_DH_flav_C"/>
    <property type="match status" value="1"/>
</dbReference>
<accession>K0IIW2</accession>
<dbReference type="FunCoup" id="K0IIW2">
    <property type="interactions" value="136"/>
</dbReference>
<dbReference type="GO" id="GO:0022900">
    <property type="term" value="P:electron transport chain"/>
    <property type="evidence" value="ECO:0007669"/>
    <property type="project" value="InterPro"/>
</dbReference>
<dbReference type="SUPFAM" id="SSF46977">
    <property type="entry name" value="Succinate dehydrogenase/fumarate reductase flavoprotein C-terminal domain"/>
    <property type="match status" value="1"/>
</dbReference>
<dbReference type="Proteomes" id="UP000008037">
    <property type="component" value="Chromosome"/>
</dbReference>
<organism evidence="14 15">
    <name type="scientific">Nitrososphaera gargensis (strain Ga9.2)</name>
    <dbReference type="NCBI Taxonomy" id="1237085"/>
    <lineage>
        <taxon>Archaea</taxon>
        <taxon>Nitrososphaerota</taxon>
        <taxon>Nitrososphaeria</taxon>
        <taxon>Nitrososphaerales</taxon>
        <taxon>Nitrososphaeraceae</taxon>
        <taxon>Nitrososphaera</taxon>
    </lineage>
</organism>